<dbReference type="AlphaFoldDB" id="X1D3R3"/>
<gene>
    <name evidence="1" type="ORF">S01H4_49870</name>
</gene>
<organism evidence="1">
    <name type="scientific">marine sediment metagenome</name>
    <dbReference type="NCBI Taxonomy" id="412755"/>
    <lineage>
        <taxon>unclassified sequences</taxon>
        <taxon>metagenomes</taxon>
        <taxon>ecological metagenomes</taxon>
    </lineage>
</organism>
<name>X1D3R3_9ZZZZ</name>
<dbReference type="EMBL" id="BART01028255">
    <property type="protein sequence ID" value="GAH02895.1"/>
    <property type="molecule type" value="Genomic_DNA"/>
</dbReference>
<accession>X1D3R3</accession>
<reference evidence="1" key="1">
    <citation type="journal article" date="2014" name="Front. Microbiol.">
        <title>High frequency of phylogenetically diverse reductive dehalogenase-homologous genes in deep subseafloor sedimentary metagenomes.</title>
        <authorList>
            <person name="Kawai M."/>
            <person name="Futagami T."/>
            <person name="Toyoda A."/>
            <person name="Takaki Y."/>
            <person name="Nishi S."/>
            <person name="Hori S."/>
            <person name="Arai W."/>
            <person name="Tsubouchi T."/>
            <person name="Morono Y."/>
            <person name="Uchiyama I."/>
            <person name="Ito T."/>
            <person name="Fujiyama A."/>
            <person name="Inagaki F."/>
            <person name="Takami H."/>
        </authorList>
    </citation>
    <scope>NUCLEOTIDE SEQUENCE</scope>
    <source>
        <strain evidence="1">Expedition CK06-06</strain>
    </source>
</reference>
<sequence length="113" mass="13103">ASKDILSADIVGAKALGIEPSDVPHLVQAAEDRNRSTSLSEIEIVGEKIETVASHHDWEFIYNEAGDLPLPFYRRQFKGLKYKRYDTTMRLIDLFYELFHPLRGHVLKYKFHQ</sequence>
<protein>
    <submittedName>
        <fullName evidence="1">Uncharacterized protein</fullName>
    </submittedName>
</protein>
<comment type="caution">
    <text evidence="1">The sequence shown here is derived from an EMBL/GenBank/DDBJ whole genome shotgun (WGS) entry which is preliminary data.</text>
</comment>
<evidence type="ECO:0000313" key="1">
    <source>
        <dbReference type="EMBL" id="GAH02895.1"/>
    </source>
</evidence>
<feature type="non-terminal residue" evidence="1">
    <location>
        <position position="1"/>
    </location>
</feature>
<proteinExistence type="predicted"/>